<keyword evidence="4" id="KW-1185">Reference proteome</keyword>
<dbReference type="InterPro" id="IPR043129">
    <property type="entry name" value="ATPase_NBD"/>
</dbReference>
<organism evidence="4 5">
    <name type="scientific">Meloidogyne hapla</name>
    <name type="common">Root-knot nematode worm</name>
    <dbReference type="NCBI Taxonomy" id="6305"/>
    <lineage>
        <taxon>Eukaryota</taxon>
        <taxon>Metazoa</taxon>
        <taxon>Ecdysozoa</taxon>
        <taxon>Nematoda</taxon>
        <taxon>Chromadorea</taxon>
        <taxon>Rhabditida</taxon>
        <taxon>Tylenchina</taxon>
        <taxon>Tylenchomorpha</taxon>
        <taxon>Tylenchoidea</taxon>
        <taxon>Meloidogynidae</taxon>
        <taxon>Meloidogyninae</taxon>
        <taxon>Meloidogyne</taxon>
    </lineage>
</organism>
<dbReference type="InterPro" id="IPR013126">
    <property type="entry name" value="Hsp_70_fam"/>
</dbReference>
<evidence type="ECO:0000256" key="3">
    <source>
        <dbReference type="ARBA" id="ARBA00022840"/>
    </source>
</evidence>
<dbReference type="AlphaFoldDB" id="A0A1I8BNF1"/>
<evidence type="ECO:0000313" key="4">
    <source>
        <dbReference type="Proteomes" id="UP000095281"/>
    </source>
</evidence>
<dbReference type="GO" id="GO:0005524">
    <property type="term" value="F:ATP binding"/>
    <property type="evidence" value="ECO:0007669"/>
    <property type="project" value="UniProtKB-KW"/>
</dbReference>
<dbReference type="Gene3D" id="3.30.30.30">
    <property type="match status" value="1"/>
</dbReference>
<dbReference type="Gene3D" id="3.30.420.40">
    <property type="match status" value="4"/>
</dbReference>
<dbReference type="GO" id="GO:0140662">
    <property type="term" value="F:ATP-dependent protein folding chaperone"/>
    <property type="evidence" value="ECO:0007669"/>
    <property type="project" value="InterPro"/>
</dbReference>
<dbReference type="PANTHER" id="PTHR19375">
    <property type="entry name" value="HEAT SHOCK PROTEIN 70KDA"/>
    <property type="match status" value="1"/>
</dbReference>
<accession>A0A1I8BNF1</accession>
<proteinExistence type="inferred from homology"/>
<keyword evidence="3" id="KW-0067">ATP-binding</keyword>
<protein>
    <submittedName>
        <fullName evidence="5">Peptidase_M16_C domain-containing protein</fullName>
    </submittedName>
</protein>
<dbReference type="WBParaSite" id="MhA1_Contig349.frz3.gene16">
    <property type="protein sequence ID" value="MhA1_Contig349.frz3.gene16"/>
    <property type="gene ID" value="MhA1_Contig349.frz3.gene16"/>
</dbReference>
<dbReference type="SUPFAM" id="SSF53067">
    <property type="entry name" value="Actin-like ATPase domain"/>
    <property type="match status" value="1"/>
</dbReference>
<dbReference type="Pfam" id="PF00012">
    <property type="entry name" value="HSP70"/>
    <property type="match status" value="2"/>
</dbReference>
<name>A0A1I8BNF1_MELHA</name>
<dbReference type="Proteomes" id="UP000095281">
    <property type="component" value="Unplaced"/>
</dbReference>
<evidence type="ECO:0000313" key="5">
    <source>
        <dbReference type="WBParaSite" id="MhA1_Contig349.frz3.gene16"/>
    </source>
</evidence>
<keyword evidence="2" id="KW-0547">Nucleotide-binding</keyword>
<comment type="similarity">
    <text evidence="1">Belongs to the heat shock protein 70 family.</text>
</comment>
<sequence>MYLLRSFVRNLAIKRLTSTVAPFPGPVLGIELGLFNSRVAIVQTEKTGKATSVKTPTILKNGEGSSSIPNGDAWVKAIDKPYLPSKMYSRVLKKVKKLTDTALKNIPVIATVITAPINFNGQLESIQEAGILADFNILGVVNGHVAAALSYFLDPEEGKVIAVCSLEYGSFVVTILGMHNGLFEVKSTAGNYSDNDISKHAASQYVQNGIPLTDALISRSTAAYKKALLDAKVYQSDVSEVLLVGEMANIDEVKQVATRIFGREPLMRKELNPEEAIAVGAALNCDILAQKFLTKEFDDEDFVLSADTFIVAEVPDSVHALEDIWCAVSYTIRVFFAHFFIDVRGHTATKCLTYFSSTFASIKAEEKLLQSTFEHAQNSHRRHYRGGLPEDICDNYNRQVRVFLEEFRNLDKTAVGEGIKPYLMEAKAAKGKTITFKDNEHLKGMKLRHVPDFYELINGVTYKFSYEAR</sequence>
<evidence type="ECO:0000256" key="1">
    <source>
        <dbReference type="ARBA" id="ARBA00007381"/>
    </source>
</evidence>
<evidence type="ECO:0000256" key="2">
    <source>
        <dbReference type="ARBA" id="ARBA00022741"/>
    </source>
</evidence>
<reference evidence="5" key="1">
    <citation type="submission" date="2016-11" db="UniProtKB">
        <authorList>
            <consortium name="WormBaseParasite"/>
        </authorList>
    </citation>
    <scope>IDENTIFICATION</scope>
</reference>